<dbReference type="PRINTS" id="PR00059">
    <property type="entry name" value="RIBOSOMALL6"/>
</dbReference>
<organism evidence="7 8">
    <name type="scientific">Steccherinum ochraceum</name>
    <dbReference type="NCBI Taxonomy" id="92696"/>
    <lineage>
        <taxon>Eukaryota</taxon>
        <taxon>Fungi</taxon>
        <taxon>Dikarya</taxon>
        <taxon>Basidiomycota</taxon>
        <taxon>Agaricomycotina</taxon>
        <taxon>Agaricomycetes</taxon>
        <taxon>Polyporales</taxon>
        <taxon>Steccherinaceae</taxon>
        <taxon>Steccherinum</taxon>
    </lineage>
</organism>
<accession>A0A4R0RCL8</accession>
<feature type="region of interest" description="Disordered" evidence="5">
    <location>
        <begin position="1"/>
        <end position="33"/>
    </location>
</feature>
<dbReference type="GO" id="GO:0003735">
    <property type="term" value="F:structural constituent of ribosome"/>
    <property type="evidence" value="ECO:0007669"/>
    <property type="project" value="InterPro"/>
</dbReference>
<dbReference type="Proteomes" id="UP000292702">
    <property type="component" value="Unassembled WGS sequence"/>
</dbReference>
<dbReference type="PANTHER" id="PTHR11655:SF14">
    <property type="entry name" value="LARGE RIBOSOMAL SUBUNIT PROTEIN UL6M"/>
    <property type="match status" value="1"/>
</dbReference>
<reference evidence="7 8" key="1">
    <citation type="submission" date="2018-11" db="EMBL/GenBank/DDBJ databases">
        <title>Genome assembly of Steccherinum ochraceum LE-BIN_3174, the white-rot fungus of the Steccherinaceae family (The Residual Polyporoid clade, Polyporales, Basidiomycota).</title>
        <authorList>
            <person name="Fedorova T.V."/>
            <person name="Glazunova O.A."/>
            <person name="Landesman E.O."/>
            <person name="Moiseenko K.V."/>
            <person name="Psurtseva N.V."/>
            <person name="Savinova O.S."/>
            <person name="Shakhova N.V."/>
            <person name="Tyazhelova T.V."/>
            <person name="Vasina D.V."/>
        </authorList>
    </citation>
    <scope>NUCLEOTIDE SEQUENCE [LARGE SCALE GENOMIC DNA]</scope>
    <source>
        <strain evidence="7 8">LE-BIN_3174</strain>
    </source>
</reference>
<evidence type="ECO:0000256" key="2">
    <source>
        <dbReference type="ARBA" id="ARBA00022980"/>
    </source>
</evidence>
<dbReference type="EMBL" id="RWJN01000198">
    <property type="protein sequence ID" value="TCD65112.1"/>
    <property type="molecule type" value="Genomic_DNA"/>
</dbReference>
<evidence type="ECO:0000256" key="4">
    <source>
        <dbReference type="RuleBase" id="RU003869"/>
    </source>
</evidence>
<dbReference type="GO" id="GO:0006412">
    <property type="term" value="P:translation"/>
    <property type="evidence" value="ECO:0007669"/>
    <property type="project" value="InterPro"/>
</dbReference>
<dbReference type="InterPro" id="IPR000702">
    <property type="entry name" value="Ribosomal_uL6-like"/>
</dbReference>
<keyword evidence="3 4" id="KW-0687">Ribonucleoprotein</keyword>
<dbReference type="STRING" id="92696.A0A4R0RCL8"/>
<sequence>MLRGSHQVRHSLRTFSSSAPHHAHVSNIGKQPIQFPPTVTLTPTTSPSHALAVKGPLGTTSIPLHPYTQLEFPEPQTLAVSVENPKEKKQRSMWGLTRTLIQNAIIGMTEGFSTTLYLVGVGYRAAIEDDPLGNREGWSGKRLNMRVGFSHQVFVPIPDYITATIINPTRIGISCTDKHKLGLFAAKVRKWRPPEPYKGKGIFVGNEQIRIKAVKKK</sequence>
<evidence type="ECO:0000256" key="3">
    <source>
        <dbReference type="ARBA" id="ARBA00023274"/>
    </source>
</evidence>
<keyword evidence="8" id="KW-1185">Reference proteome</keyword>
<dbReference type="GO" id="GO:0019843">
    <property type="term" value="F:rRNA binding"/>
    <property type="evidence" value="ECO:0007669"/>
    <property type="project" value="InterPro"/>
</dbReference>
<dbReference type="InterPro" id="IPR019906">
    <property type="entry name" value="Ribosomal_uL6_bac-type"/>
</dbReference>
<dbReference type="PROSITE" id="PS00525">
    <property type="entry name" value="RIBOSOMAL_L6_1"/>
    <property type="match status" value="1"/>
</dbReference>
<gene>
    <name evidence="7" type="ORF">EIP91_003086</name>
</gene>
<evidence type="ECO:0000313" key="8">
    <source>
        <dbReference type="Proteomes" id="UP000292702"/>
    </source>
</evidence>
<dbReference type="Gene3D" id="3.90.930.12">
    <property type="entry name" value="Ribosomal protein L6, alpha-beta domain"/>
    <property type="match status" value="2"/>
</dbReference>
<evidence type="ECO:0000256" key="5">
    <source>
        <dbReference type="SAM" id="MobiDB-lite"/>
    </source>
</evidence>
<name>A0A4R0RCL8_9APHY</name>
<dbReference type="OrthoDB" id="540873at2759"/>
<dbReference type="PIRSF" id="PIRSF002162">
    <property type="entry name" value="Ribosomal_L6"/>
    <property type="match status" value="1"/>
</dbReference>
<feature type="compositionally biased region" description="Basic residues" evidence="5">
    <location>
        <begin position="1"/>
        <end position="12"/>
    </location>
</feature>
<dbReference type="InterPro" id="IPR036789">
    <property type="entry name" value="Ribosomal_uL6-like_a/b-dom_sf"/>
</dbReference>
<dbReference type="AlphaFoldDB" id="A0A4R0RCL8"/>
<proteinExistence type="inferred from homology"/>
<protein>
    <recommendedName>
        <fullName evidence="6">Large ribosomal subunit protein uL6 alpha-beta domain-containing protein</fullName>
    </recommendedName>
</protein>
<comment type="caution">
    <text evidence="7">The sequence shown here is derived from an EMBL/GenBank/DDBJ whole genome shotgun (WGS) entry which is preliminary data.</text>
</comment>
<evidence type="ECO:0000259" key="6">
    <source>
        <dbReference type="Pfam" id="PF00347"/>
    </source>
</evidence>
<keyword evidence="2 4" id="KW-0689">Ribosomal protein</keyword>
<dbReference type="InterPro" id="IPR020040">
    <property type="entry name" value="Ribosomal_uL6_a/b-dom"/>
</dbReference>
<evidence type="ECO:0000256" key="1">
    <source>
        <dbReference type="ARBA" id="ARBA00009356"/>
    </source>
</evidence>
<dbReference type="SUPFAM" id="SSF56053">
    <property type="entry name" value="Ribosomal protein L6"/>
    <property type="match status" value="2"/>
</dbReference>
<dbReference type="PANTHER" id="PTHR11655">
    <property type="entry name" value="60S/50S RIBOSOMAL PROTEIN L6/L9"/>
    <property type="match status" value="1"/>
</dbReference>
<comment type="similarity">
    <text evidence="1 4">Belongs to the universal ribosomal protein uL6 family.</text>
</comment>
<evidence type="ECO:0000313" key="7">
    <source>
        <dbReference type="EMBL" id="TCD65112.1"/>
    </source>
</evidence>
<dbReference type="InterPro" id="IPR002358">
    <property type="entry name" value="Ribosomal_uL6_CS"/>
</dbReference>
<dbReference type="Pfam" id="PF00347">
    <property type="entry name" value="Ribosomal_L6"/>
    <property type="match status" value="1"/>
</dbReference>
<feature type="domain" description="Large ribosomal subunit protein uL6 alpha-beta" evidence="6">
    <location>
        <begin position="119"/>
        <end position="202"/>
    </location>
</feature>
<dbReference type="GO" id="GO:0005762">
    <property type="term" value="C:mitochondrial large ribosomal subunit"/>
    <property type="evidence" value="ECO:0007669"/>
    <property type="project" value="TreeGrafter"/>
</dbReference>